<dbReference type="Pfam" id="PF22977">
    <property type="entry name" value="WHD"/>
    <property type="match status" value="1"/>
</dbReference>
<name>A0A1J7BGU2_9ACTN</name>
<keyword evidence="2" id="KW-0547">Nucleotide-binding</keyword>
<keyword evidence="7" id="KW-1185">Reference proteome</keyword>
<evidence type="ECO:0000259" key="5">
    <source>
        <dbReference type="SMART" id="SM00382"/>
    </source>
</evidence>
<feature type="domain" description="AAA+ ATPase" evidence="5">
    <location>
        <begin position="613"/>
        <end position="745"/>
    </location>
</feature>
<protein>
    <recommendedName>
        <fullName evidence="5">AAA+ ATPase domain-containing protein</fullName>
    </recommendedName>
</protein>
<organism evidence="6 7">
    <name type="scientific">Mangrovactinospora gilvigrisea</name>
    <dbReference type="NCBI Taxonomy" id="1428644"/>
    <lineage>
        <taxon>Bacteria</taxon>
        <taxon>Bacillati</taxon>
        <taxon>Actinomycetota</taxon>
        <taxon>Actinomycetes</taxon>
        <taxon>Kitasatosporales</taxon>
        <taxon>Streptomycetaceae</taxon>
        <taxon>Mangrovactinospora</taxon>
    </lineage>
</organism>
<comment type="caution">
    <text evidence="6">The sequence shown here is derived from an EMBL/GenBank/DDBJ whole genome shotgun (WGS) entry which is preliminary data.</text>
</comment>
<proteinExistence type="inferred from homology"/>
<dbReference type="SMART" id="SM00382">
    <property type="entry name" value="AAA"/>
    <property type="match status" value="1"/>
</dbReference>
<reference evidence="6 7" key="1">
    <citation type="submission" date="2016-10" db="EMBL/GenBank/DDBJ databases">
        <title>Genome sequence of Streptomyces gilvigriseus MUSC 26.</title>
        <authorList>
            <person name="Lee L.-H."/>
            <person name="Ser H.-L."/>
        </authorList>
    </citation>
    <scope>NUCLEOTIDE SEQUENCE [LARGE SCALE GENOMIC DNA]</scope>
    <source>
        <strain evidence="6 7">MUSC 26</strain>
    </source>
</reference>
<feature type="compositionally biased region" description="Low complexity" evidence="4">
    <location>
        <begin position="204"/>
        <end position="219"/>
    </location>
</feature>
<dbReference type="PANTHER" id="PTHR23073">
    <property type="entry name" value="26S PROTEASOME REGULATORY SUBUNIT"/>
    <property type="match status" value="1"/>
</dbReference>
<dbReference type="Pfam" id="PF00004">
    <property type="entry name" value="AAA"/>
    <property type="match status" value="1"/>
</dbReference>
<evidence type="ECO:0000256" key="2">
    <source>
        <dbReference type="ARBA" id="ARBA00022741"/>
    </source>
</evidence>
<feature type="compositionally biased region" description="Basic and acidic residues" evidence="4">
    <location>
        <begin position="302"/>
        <end position="311"/>
    </location>
</feature>
<dbReference type="EMBL" id="MLCF01000042">
    <property type="protein sequence ID" value="OIV37870.1"/>
    <property type="molecule type" value="Genomic_DNA"/>
</dbReference>
<dbReference type="InterPro" id="IPR050221">
    <property type="entry name" value="26S_Proteasome_ATPase"/>
</dbReference>
<accession>A0A1J7BGU2</accession>
<dbReference type="Proteomes" id="UP000243342">
    <property type="component" value="Unassembled WGS sequence"/>
</dbReference>
<evidence type="ECO:0000313" key="6">
    <source>
        <dbReference type="EMBL" id="OIV37870.1"/>
    </source>
</evidence>
<dbReference type="InterPro" id="IPR027417">
    <property type="entry name" value="P-loop_NTPase"/>
</dbReference>
<dbReference type="Gene3D" id="3.40.50.300">
    <property type="entry name" value="P-loop containing nucleotide triphosphate hydrolases"/>
    <property type="match status" value="1"/>
</dbReference>
<dbReference type="RefSeq" id="WP_071656187.1">
    <property type="nucleotide sequence ID" value="NZ_MLCF01000042.1"/>
</dbReference>
<dbReference type="InterPro" id="IPR054472">
    <property type="entry name" value="WHD"/>
</dbReference>
<dbReference type="STRING" id="1428644.BIV57_08905"/>
<comment type="similarity">
    <text evidence="1">Belongs to the AAA ATPase family.</text>
</comment>
<dbReference type="CDD" id="cd19481">
    <property type="entry name" value="RecA-like_protease"/>
    <property type="match status" value="1"/>
</dbReference>
<dbReference type="InterPro" id="IPR003593">
    <property type="entry name" value="AAA+_ATPase"/>
</dbReference>
<dbReference type="GO" id="GO:0005524">
    <property type="term" value="F:ATP binding"/>
    <property type="evidence" value="ECO:0007669"/>
    <property type="project" value="UniProtKB-KW"/>
</dbReference>
<feature type="compositionally biased region" description="Low complexity" evidence="4">
    <location>
        <begin position="244"/>
        <end position="272"/>
    </location>
</feature>
<dbReference type="InterPro" id="IPR003959">
    <property type="entry name" value="ATPase_AAA_core"/>
</dbReference>
<dbReference type="SUPFAM" id="SSF52540">
    <property type="entry name" value="P-loop containing nucleoside triphosphate hydrolases"/>
    <property type="match status" value="1"/>
</dbReference>
<feature type="region of interest" description="Disordered" evidence="4">
    <location>
        <begin position="185"/>
        <end position="344"/>
    </location>
</feature>
<evidence type="ECO:0000313" key="7">
    <source>
        <dbReference type="Proteomes" id="UP000243342"/>
    </source>
</evidence>
<evidence type="ECO:0000256" key="1">
    <source>
        <dbReference type="ARBA" id="ARBA00006914"/>
    </source>
</evidence>
<gene>
    <name evidence="6" type="ORF">BIV57_08905</name>
</gene>
<evidence type="ECO:0000256" key="3">
    <source>
        <dbReference type="ARBA" id="ARBA00022840"/>
    </source>
</evidence>
<dbReference type="GO" id="GO:0016887">
    <property type="term" value="F:ATP hydrolysis activity"/>
    <property type="evidence" value="ECO:0007669"/>
    <property type="project" value="InterPro"/>
</dbReference>
<keyword evidence="3" id="KW-0067">ATP-binding</keyword>
<feature type="compositionally biased region" description="Gly residues" evidence="4">
    <location>
        <begin position="290"/>
        <end position="300"/>
    </location>
</feature>
<sequence>MADQPAVLESLVEAVRTRVAARVAALAGDDPTAEDPLRGLYLTPEAADRLLAAPAPGARAAGGPVVRMPAETGHRRLDRLCADFGLDGFDRLLLLLALAPDLDRRFGPLYGYLNDDVGRRRATVGLALDLAGVSTLSGAARARLAQCAPLIEGRLVVLEQTDRPLLERELRVPDAVTSHLLVEEEGPEDVWAADQRGGGPASQGDAGRAPLAAGGAAELAADRRSGGSTQETEAGPHGESVRQPPASALNGGAASAGEAGGAPLAAGGAAELAADRRSGGSTQETEPGPWDGGAAPGGDAGPLRDADRRIGGADQDGGSTGDGEAERAPLAASRASELAVGRRADASADEGRAAAGASGEVELGVLLRVNPGRPVYLRVRGGVEEPGDVERVAGGLGRGVRVVHPGRTAEPAEAAVADALRDARLGGDVLVVGPLPAGGEEPWVRAVARPAVRGAAPVPAVLFGTAPFEPSWTPAHVLARTAEDDDGADRAELWRAALAEAGQRPPADLDLDAETAVHRMGPARIRRAARAAADLAAADGGTLLASHLHEAARLQNASGLERHARRVRPAVTLDDLVLPDEPRDRVRELVHRAAHRRKVLRGWGMRRGGGRGAGVVALFAGDSGTGKTMAAESVAGALGLDLYVVELAAVVDKYIGETEKNLDRIFNEADNVNAVLLFDEADAVFGRRSEVKDSHDRYANLESAYLLQRLESFDGVAVLTTNLRGNLDEAFTRRFDVAVDFPFPDARQRRALWESCLRPPLPCADDLDTAALAAEFELSGGGIRSAAVTAAYLAAAGGGTVGAAEAREGARREYAKAGRLVPGGALIG</sequence>
<evidence type="ECO:0000256" key="4">
    <source>
        <dbReference type="SAM" id="MobiDB-lite"/>
    </source>
</evidence>
<dbReference type="AlphaFoldDB" id="A0A1J7BGU2"/>